<proteinExistence type="predicted"/>
<reference evidence="2" key="1">
    <citation type="submission" date="2023-07" db="EMBL/GenBank/DDBJ databases">
        <title>Genomic Encyclopedia of Type Strains, Phase IV (KMG-IV): sequencing the most valuable type-strain genomes for metagenomic binning, comparative biology and taxonomic classification.</title>
        <authorList>
            <person name="Goeker M."/>
        </authorList>
    </citation>
    <scope>NUCLEOTIDE SEQUENCE</scope>
    <source>
        <strain evidence="2">DSM 26174</strain>
    </source>
</reference>
<keyword evidence="1" id="KW-0812">Transmembrane</keyword>
<gene>
    <name evidence="2" type="ORF">HNQ88_002360</name>
</gene>
<organism evidence="2 3">
    <name type="scientific">Aureibacter tunicatorum</name>
    <dbReference type="NCBI Taxonomy" id="866807"/>
    <lineage>
        <taxon>Bacteria</taxon>
        <taxon>Pseudomonadati</taxon>
        <taxon>Bacteroidota</taxon>
        <taxon>Cytophagia</taxon>
        <taxon>Cytophagales</taxon>
        <taxon>Persicobacteraceae</taxon>
        <taxon>Aureibacter</taxon>
    </lineage>
</organism>
<evidence type="ECO:0000256" key="1">
    <source>
        <dbReference type="SAM" id="Phobius"/>
    </source>
</evidence>
<dbReference type="EMBL" id="JAVDQD010000002">
    <property type="protein sequence ID" value="MDR6239323.1"/>
    <property type="molecule type" value="Genomic_DNA"/>
</dbReference>
<feature type="transmembrane region" description="Helical" evidence="1">
    <location>
        <begin position="43"/>
        <end position="61"/>
    </location>
</feature>
<keyword evidence="1" id="KW-0472">Membrane</keyword>
<name>A0AAE4BSZ3_9BACT</name>
<sequence length="165" mass="19657">MKVIFRPNLGTTILQKLAVITAIIIPFSIIFNLDARFSTDLVWIISGFIIISPLLILIPLYERILFSKQYDISFNDEEIIIKRKGIVDKFLKLDKINNIHIFQKYKTINMKIFLVDDKEINIIFIEKWYYNKNPYHKCFCHNYEKLFKNLDSFDNVKKLIQFVDG</sequence>
<accession>A0AAE4BSZ3</accession>
<protein>
    <submittedName>
        <fullName evidence="2">Uncharacterized protein</fullName>
    </submittedName>
</protein>
<keyword evidence="3" id="KW-1185">Reference proteome</keyword>
<evidence type="ECO:0000313" key="2">
    <source>
        <dbReference type="EMBL" id="MDR6239323.1"/>
    </source>
</evidence>
<comment type="caution">
    <text evidence="2">The sequence shown here is derived from an EMBL/GenBank/DDBJ whole genome shotgun (WGS) entry which is preliminary data.</text>
</comment>
<evidence type="ECO:0000313" key="3">
    <source>
        <dbReference type="Proteomes" id="UP001185092"/>
    </source>
</evidence>
<dbReference type="RefSeq" id="WP_309938943.1">
    <property type="nucleotide sequence ID" value="NZ_AP025305.1"/>
</dbReference>
<keyword evidence="1" id="KW-1133">Transmembrane helix</keyword>
<feature type="transmembrane region" description="Helical" evidence="1">
    <location>
        <begin position="12"/>
        <end position="31"/>
    </location>
</feature>
<dbReference type="AlphaFoldDB" id="A0AAE4BSZ3"/>
<dbReference type="Proteomes" id="UP001185092">
    <property type="component" value="Unassembled WGS sequence"/>
</dbReference>